<evidence type="ECO:0000313" key="10">
    <source>
        <dbReference type="EMBL" id="GAX75785.1"/>
    </source>
</evidence>
<dbReference type="Pfam" id="PF02195">
    <property type="entry name" value="ParB_N"/>
    <property type="match status" value="1"/>
</dbReference>
<dbReference type="PANTHER" id="PTHR21348:SF2">
    <property type="entry name" value="SULFIREDOXIN-1"/>
    <property type="match status" value="1"/>
</dbReference>
<evidence type="ECO:0000259" key="9">
    <source>
        <dbReference type="SMART" id="SM00470"/>
    </source>
</evidence>
<organism evidence="10 11">
    <name type="scientific">Chlamydomonas eustigma</name>
    <dbReference type="NCBI Taxonomy" id="1157962"/>
    <lineage>
        <taxon>Eukaryota</taxon>
        <taxon>Viridiplantae</taxon>
        <taxon>Chlorophyta</taxon>
        <taxon>core chlorophytes</taxon>
        <taxon>Chlorophyceae</taxon>
        <taxon>CS clade</taxon>
        <taxon>Chlamydomonadales</taxon>
        <taxon>Chlamydomonadaceae</taxon>
        <taxon>Chlamydomonas</taxon>
    </lineage>
</organism>
<sequence>MAAVEKHNVLESIFVGNEDAPIYDVPISAITRPLPSTLDESKVEDFSCKLKEGTLLTPIEVVWVEHKGEHYYFAFGGCHRWAAHKKLGSETIPARLIKVPAATIGMYLGASNPFRDLVHGPN</sequence>
<protein>
    <recommendedName>
        <fullName evidence="2">sulfiredoxin</fullName>
        <ecNumber evidence="2">1.8.98.2</ecNumber>
    </recommendedName>
</protein>
<dbReference type="Gene3D" id="3.90.1530.10">
    <property type="entry name" value="Conserved hypothetical protein from pyrococcus furiosus pfu- 392566-001, ParB domain"/>
    <property type="match status" value="1"/>
</dbReference>
<accession>A0A250WYC3</accession>
<evidence type="ECO:0000256" key="5">
    <source>
        <dbReference type="ARBA" id="ARBA00022862"/>
    </source>
</evidence>
<dbReference type="EMBL" id="BEGY01000014">
    <property type="protein sequence ID" value="GAX75785.1"/>
    <property type="molecule type" value="Genomic_DNA"/>
</dbReference>
<comment type="caution">
    <text evidence="10">The sequence shown here is derived from an EMBL/GenBank/DDBJ whole genome shotgun (WGS) entry which is preliminary data.</text>
</comment>
<dbReference type="GO" id="GO:0032542">
    <property type="term" value="F:sulfiredoxin activity"/>
    <property type="evidence" value="ECO:0007669"/>
    <property type="project" value="UniProtKB-EC"/>
</dbReference>
<dbReference type="AlphaFoldDB" id="A0A250WYC3"/>
<evidence type="ECO:0000256" key="3">
    <source>
        <dbReference type="ARBA" id="ARBA00022741"/>
    </source>
</evidence>
<comment type="catalytic activity">
    <reaction evidence="8">
        <text>S-hydroxy-S-oxy-L-cysteinyl-[peroxiredoxin] + [protein]-dithiol + ATP = S-hydroxy-L-cysteinyl-[peroxiredoxin] + [protein]-disulfide + ADP + phosphate</text>
        <dbReference type="Rhea" id="RHEA:17545"/>
        <dbReference type="Rhea" id="RHEA-COMP:10593"/>
        <dbReference type="Rhea" id="RHEA-COMP:10594"/>
        <dbReference type="Rhea" id="RHEA-COMP:13681"/>
        <dbReference type="Rhea" id="RHEA-COMP:17976"/>
        <dbReference type="ChEBI" id="CHEBI:29950"/>
        <dbReference type="ChEBI" id="CHEBI:30616"/>
        <dbReference type="ChEBI" id="CHEBI:43474"/>
        <dbReference type="ChEBI" id="CHEBI:50058"/>
        <dbReference type="ChEBI" id="CHEBI:61973"/>
        <dbReference type="ChEBI" id="CHEBI:61974"/>
        <dbReference type="ChEBI" id="CHEBI:456216"/>
        <dbReference type="EC" id="1.8.98.2"/>
    </reaction>
</comment>
<evidence type="ECO:0000256" key="7">
    <source>
        <dbReference type="ARBA" id="ARBA00023157"/>
    </source>
</evidence>
<dbReference type="PANTHER" id="PTHR21348">
    <property type="match status" value="1"/>
</dbReference>
<dbReference type="InterPro" id="IPR036086">
    <property type="entry name" value="ParB/Sulfiredoxin_sf"/>
</dbReference>
<dbReference type="STRING" id="1157962.A0A250WYC3"/>
<comment type="similarity">
    <text evidence="1">Belongs to the sulfiredoxin family.</text>
</comment>
<dbReference type="InterPro" id="IPR016692">
    <property type="entry name" value="Sulfiredoxin"/>
</dbReference>
<keyword evidence="5" id="KW-0049">Antioxidant</keyword>
<dbReference type="SUPFAM" id="SSF110849">
    <property type="entry name" value="ParB/Sulfiredoxin"/>
    <property type="match status" value="1"/>
</dbReference>
<proteinExistence type="inferred from homology"/>
<evidence type="ECO:0000256" key="6">
    <source>
        <dbReference type="ARBA" id="ARBA00023002"/>
    </source>
</evidence>
<dbReference type="GO" id="GO:0005524">
    <property type="term" value="F:ATP binding"/>
    <property type="evidence" value="ECO:0007669"/>
    <property type="project" value="UniProtKB-KW"/>
</dbReference>
<evidence type="ECO:0000256" key="1">
    <source>
        <dbReference type="ARBA" id="ARBA00009609"/>
    </source>
</evidence>
<keyword evidence="6" id="KW-0560">Oxidoreductase</keyword>
<dbReference type="InterPro" id="IPR003115">
    <property type="entry name" value="ParB_N"/>
</dbReference>
<dbReference type="SMART" id="SM00470">
    <property type="entry name" value="ParB"/>
    <property type="match status" value="1"/>
</dbReference>
<keyword evidence="11" id="KW-1185">Reference proteome</keyword>
<evidence type="ECO:0000256" key="4">
    <source>
        <dbReference type="ARBA" id="ARBA00022840"/>
    </source>
</evidence>
<keyword evidence="7" id="KW-1015">Disulfide bond</keyword>
<keyword evidence="3" id="KW-0547">Nucleotide-binding</keyword>
<evidence type="ECO:0000256" key="2">
    <source>
        <dbReference type="ARBA" id="ARBA00013055"/>
    </source>
</evidence>
<dbReference type="CDD" id="cd16395">
    <property type="entry name" value="Srx"/>
    <property type="match status" value="1"/>
</dbReference>
<gene>
    <name evidence="10" type="ORF">CEUSTIGMA_g3228.t1</name>
</gene>
<name>A0A250WYC3_9CHLO</name>
<evidence type="ECO:0000313" key="11">
    <source>
        <dbReference type="Proteomes" id="UP000232323"/>
    </source>
</evidence>
<keyword evidence="4" id="KW-0067">ATP-binding</keyword>
<dbReference type="EC" id="1.8.98.2" evidence="2"/>
<evidence type="ECO:0000256" key="8">
    <source>
        <dbReference type="ARBA" id="ARBA00047514"/>
    </source>
</evidence>
<reference evidence="10 11" key="1">
    <citation type="submission" date="2017-08" db="EMBL/GenBank/DDBJ databases">
        <title>Acidophilic green algal genome provides insights into adaptation to an acidic environment.</title>
        <authorList>
            <person name="Hirooka S."/>
            <person name="Hirose Y."/>
            <person name="Kanesaki Y."/>
            <person name="Higuchi S."/>
            <person name="Fujiwara T."/>
            <person name="Onuma R."/>
            <person name="Era A."/>
            <person name="Ohbayashi R."/>
            <person name="Uzuka A."/>
            <person name="Nozaki H."/>
            <person name="Yoshikawa H."/>
            <person name="Miyagishima S.Y."/>
        </authorList>
    </citation>
    <scope>NUCLEOTIDE SEQUENCE [LARGE SCALE GENOMIC DNA]</scope>
    <source>
        <strain evidence="10 11">NIES-2499</strain>
    </source>
</reference>
<dbReference type="GO" id="GO:0005737">
    <property type="term" value="C:cytoplasm"/>
    <property type="evidence" value="ECO:0007669"/>
    <property type="project" value="TreeGrafter"/>
</dbReference>
<dbReference type="GO" id="GO:0034599">
    <property type="term" value="P:cellular response to oxidative stress"/>
    <property type="evidence" value="ECO:0007669"/>
    <property type="project" value="TreeGrafter"/>
</dbReference>
<dbReference type="Proteomes" id="UP000232323">
    <property type="component" value="Unassembled WGS sequence"/>
</dbReference>
<feature type="domain" description="ParB-like N-terminal" evidence="9">
    <location>
        <begin position="23"/>
        <end position="113"/>
    </location>
</feature>
<dbReference type="OrthoDB" id="10023328at2759"/>